<proteinExistence type="predicted"/>
<dbReference type="Proteomes" id="UP001209713">
    <property type="component" value="Unassembled WGS sequence"/>
</dbReference>
<accession>A0ABT2YUU8</accession>
<organism evidence="2 3">
    <name type="scientific">Marinomonas sargassi</name>
    <dbReference type="NCBI Taxonomy" id="2984494"/>
    <lineage>
        <taxon>Bacteria</taxon>
        <taxon>Pseudomonadati</taxon>
        <taxon>Pseudomonadota</taxon>
        <taxon>Gammaproteobacteria</taxon>
        <taxon>Oceanospirillales</taxon>
        <taxon>Oceanospirillaceae</taxon>
        <taxon>Marinomonas</taxon>
    </lineage>
</organism>
<evidence type="ECO:0000256" key="1">
    <source>
        <dbReference type="SAM" id="Phobius"/>
    </source>
</evidence>
<keyword evidence="1" id="KW-0472">Membrane</keyword>
<evidence type="ECO:0008006" key="4">
    <source>
        <dbReference type="Google" id="ProtNLM"/>
    </source>
</evidence>
<protein>
    <recommendedName>
        <fullName evidence="4">DoxX</fullName>
    </recommendedName>
</protein>
<evidence type="ECO:0000313" key="2">
    <source>
        <dbReference type="EMBL" id="MCV2403674.1"/>
    </source>
</evidence>
<feature type="transmembrane region" description="Helical" evidence="1">
    <location>
        <begin position="113"/>
        <end position="132"/>
    </location>
</feature>
<comment type="caution">
    <text evidence="2">The sequence shown here is derived from an EMBL/GenBank/DDBJ whole genome shotgun (WGS) entry which is preliminary data.</text>
</comment>
<dbReference type="EMBL" id="JAOVZB010000005">
    <property type="protein sequence ID" value="MCV2403674.1"/>
    <property type="molecule type" value="Genomic_DNA"/>
</dbReference>
<keyword evidence="3" id="KW-1185">Reference proteome</keyword>
<keyword evidence="1" id="KW-1133">Transmembrane helix</keyword>
<sequence>MRFQLTKHVPAAFIAFVFVQSLFFKFTGSPETDFIFGTLGEWSGFAWFADYGAYMVGGGELIAAALLFSRWHGLGALMSVGVMTGAIFFHLFTPLGVVMPAFGETGEIIGDDAGLLFGMACLVWLSASFLAIRDLKSETGVLKKWSKCLFGKGAEA</sequence>
<feature type="transmembrane region" description="Helical" evidence="1">
    <location>
        <begin position="46"/>
        <end position="67"/>
    </location>
</feature>
<reference evidence="2 3" key="1">
    <citation type="submission" date="2022-10" db="EMBL/GenBank/DDBJ databases">
        <title>Marinomonas transparenta sp. nov. and Marinomonas sargassi sp. nov., isolated from marine alga (Sargassum natans (L.) Gaillon).</title>
        <authorList>
            <person name="Wang Y."/>
        </authorList>
    </citation>
    <scope>NUCLEOTIDE SEQUENCE [LARGE SCALE GENOMIC DNA]</scope>
    <source>
        <strain evidence="2 3">C2222</strain>
    </source>
</reference>
<keyword evidence="1" id="KW-0812">Transmembrane</keyword>
<dbReference type="RefSeq" id="WP_263531050.1">
    <property type="nucleotide sequence ID" value="NZ_JAOVZB010000005.1"/>
</dbReference>
<name>A0ABT2YUU8_9GAMM</name>
<evidence type="ECO:0000313" key="3">
    <source>
        <dbReference type="Proteomes" id="UP001209713"/>
    </source>
</evidence>
<feature type="transmembrane region" description="Helical" evidence="1">
    <location>
        <begin position="74"/>
        <end position="93"/>
    </location>
</feature>
<feature type="transmembrane region" description="Helical" evidence="1">
    <location>
        <begin position="9"/>
        <end position="26"/>
    </location>
</feature>
<gene>
    <name evidence="2" type="ORF">OFY17_12405</name>
</gene>